<dbReference type="SFLD" id="SFLDS00003">
    <property type="entry name" value="Haloacid_Dehalogenase"/>
    <property type="match status" value="1"/>
</dbReference>
<dbReference type="InterPro" id="IPR023214">
    <property type="entry name" value="HAD_sf"/>
</dbReference>
<dbReference type="GO" id="GO:0005829">
    <property type="term" value="C:cytosol"/>
    <property type="evidence" value="ECO:0007669"/>
    <property type="project" value="TreeGrafter"/>
</dbReference>
<dbReference type="Pfam" id="PF13419">
    <property type="entry name" value="HAD_2"/>
    <property type="match status" value="1"/>
</dbReference>
<dbReference type="InterPro" id="IPR036412">
    <property type="entry name" value="HAD-like_sf"/>
</dbReference>
<proteinExistence type="predicted"/>
<dbReference type="PATRIC" id="fig|1293598.4.peg.2397"/>
<dbReference type="InterPro" id="IPR041492">
    <property type="entry name" value="HAD_2"/>
</dbReference>
<name>A0A0R2MPE6_9LACO</name>
<organism evidence="1 2">
    <name type="scientific">Lacticaseibacillus saniviri JCM 17471 = DSM 24301</name>
    <dbReference type="NCBI Taxonomy" id="1293598"/>
    <lineage>
        <taxon>Bacteria</taxon>
        <taxon>Bacillati</taxon>
        <taxon>Bacillota</taxon>
        <taxon>Bacilli</taxon>
        <taxon>Lactobacillales</taxon>
        <taxon>Lactobacillaceae</taxon>
        <taxon>Lacticaseibacillus</taxon>
    </lineage>
</organism>
<keyword evidence="2" id="KW-1185">Reference proteome</keyword>
<accession>A0A0R2MPE6</accession>
<dbReference type="AlphaFoldDB" id="A0A0R2MPE6"/>
<dbReference type="Gene3D" id="1.10.150.240">
    <property type="entry name" value="Putative phosphatase, domain 2"/>
    <property type="match status" value="1"/>
</dbReference>
<protein>
    <submittedName>
        <fullName evidence="1">Phosphatase</fullName>
    </submittedName>
</protein>
<dbReference type="NCBIfam" id="TIGR01549">
    <property type="entry name" value="HAD-SF-IA-v1"/>
    <property type="match status" value="1"/>
</dbReference>
<gene>
    <name evidence="1" type="ORF">IV56_GL002294</name>
</gene>
<dbReference type="GO" id="GO:0006281">
    <property type="term" value="P:DNA repair"/>
    <property type="evidence" value="ECO:0007669"/>
    <property type="project" value="TreeGrafter"/>
</dbReference>
<dbReference type="PANTHER" id="PTHR43434:SF26">
    <property type="entry name" value="PYROPHOSPHATASE PPAX"/>
    <property type="match status" value="1"/>
</dbReference>
<dbReference type="SUPFAM" id="SSF56784">
    <property type="entry name" value="HAD-like"/>
    <property type="match status" value="1"/>
</dbReference>
<dbReference type="InterPro" id="IPR023198">
    <property type="entry name" value="PGP-like_dom2"/>
</dbReference>
<evidence type="ECO:0000313" key="1">
    <source>
        <dbReference type="EMBL" id="KRO15525.1"/>
    </source>
</evidence>
<reference evidence="1 2" key="1">
    <citation type="journal article" date="2015" name="Genome Announc.">
        <title>Expanding the biotechnology potential of lactobacilli through comparative genomics of 213 strains and associated genera.</title>
        <authorList>
            <person name="Sun Z."/>
            <person name="Harris H.M."/>
            <person name="McCann A."/>
            <person name="Guo C."/>
            <person name="Argimon S."/>
            <person name="Zhang W."/>
            <person name="Yang X."/>
            <person name="Jeffery I.B."/>
            <person name="Cooney J.C."/>
            <person name="Kagawa T.F."/>
            <person name="Liu W."/>
            <person name="Song Y."/>
            <person name="Salvetti E."/>
            <person name="Wrobel A."/>
            <person name="Rasinkangas P."/>
            <person name="Parkhill J."/>
            <person name="Rea M.C."/>
            <person name="O'Sullivan O."/>
            <person name="Ritari J."/>
            <person name="Douillard F.P."/>
            <person name="Paul Ross R."/>
            <person name="Yang R."/>
            <person name="Briner A.E."/>
            <person name="Felis G.E."/>
            <person name="de Vos W.M."/>
            <person name="Barrangou R."/>
            <person name="Klaenhammer T.R."/>
            <person name="Caufield P.W."/>
            <person name="Cui Y."/>
            <person name="Zhang H."/>
            <person name="O'Toole P.W."/>
        </authorList>
    </citation>
    <scope>NUCLEOTIDE SEQUENCE [LARGE SCALE GENOMIC DNA]</scope>
    <source>
        <strain evidence="1 2">DSM 24301</strain>
    </source>
</reference>
<dbReference type="PANTHER" id="PTHR43434">
    <property type="entry name" value="PHOSPHOGLYCOLATE PHOSPHATASE"/>
    <property type="match status" value="1"/>
</dbReference>
<dbReference type="Proteomes" id="UP000050969">
    <property type="component" value="Unassembled WGS sequence"/>
</dbReference>
<dbReference type="EMBL" id="JQCE01000064">
    <property type="protein sequence ID" value="KRO15525.1"/>
    <property type="molecule type" value="Genomic_DNA"/>
</dbReference>
<dbReference type="InterPro" id="IPR050155">
    <property type="entry name" value="HAD-like_hydrolase_sf"/>
</dbReference>
<dbReference type="SFLD" id="SFLDG01129">
    <property type="entry name" value="C1.5:_HAD__Beta-PGM__Phosphata"/>
    <property type="match status" value="1"/>
</dbReference>
<dbReference type="STRING" id="1293598.IV56_GL002294"/>
<dbReference type="InterPro" id="IPR006439">
    <property type="entry name" value="HAD-SF_hydro_IA"/>
</dbReference>
<dbReference type="GO" id="GO:0008967">
    <property type="term" value="F:phosphoglycolate phosphatase activity"/>
    <property type="evidence" value="ECO:0007669"/>
    <property type="project" value="TreeGrafter"/>
</dbReference>
<sequence>MRRNSIVNTFIFDIDGTLIDSVGMYISGLQKTLRRYGKEYTREELAFTNGIPATESLPQLGFTDEEIPEIFDQWAKDSATFADTVDYFPGVIEILEKLHGRAKLGIVTSKDQGQFAEDDARFNFSQYVDTIVVAGDAKRNKPFSDPIELAMERLDADRGSTVFVGDTPADSQASKAADVPFALATWTNPVSPELEPVAYALKTPEDLLTL</sequence>
<comment type="caution">
    <text evidence="1">The sequence shown here is derived from an EMBL/GenBank/DDBJ whole genome shotgun (WGS) entry which is preliminary data.</text>
</comment>
<dbReference type="Gene3D" id="3.40.50.1000">
    <property type="entry name" value="HAD superfamily/HAD-like"/>
    <property type="match status" value="1"/>
</dbReference>
<evidence type="ECO:0000313" key="2">
    <source>
        <dbReference type="Proteomes" id="UP000050969"/>
    </source>
</evidence>